<dbReference type="RefSeq" id="WP_114898369.1">
    <property type="nucleotide sequence ID" value="NZ_CP031222.1"/>
</dbReference>
<accession>A0A345P4Q0</accession>
<keyword evidence="2" id="KW-0732">Signal</keyword>
<dbReference type="InterPro" id="IPR003423">
    <property type="entry name" value="OMP_efflux"/>
</dbReference>
<dbReference type="PANTHER" id="PTHR30203:SF24">
    <property type="entry name" value="BLR4935 PROTEIN"/>
    <property type="match status" value="1"/>
</dbReference>
<organism evidence="3 4">
    <name type="scientific">Aquirhabdus parva</name>
    <dbReference type="NCBI Taxonomy" id="2283318"/>
    <lineage>
        <taxon>Bacteria</taxon>
        <taxon>Pseudomonadati</taxon>
        <taxon>Pseudomonadota</taxon>
        <taxon>Gammaproteobacteria</taxon>
        <taxon>Moraxellales</taxon>
        <taxon>Moraxellaceae</taxon>
        <taxon>Aquirhabdus</taxon>
    </lineage>
</organism>
<dbReference type="Gene3D" id="1.20.1600.10">
    <property type="entry name" value="Outer membrane efflux proteins (OEP)"/>
    <property type="match status" value="1"/>
</dbReference>
<name>A0A345P4Q0_9GAMM</name>
<evidence type="ECO:0000313" key="4">
    <source>
        <dbReference type="Proteomes" id="UP000253940"/>
    </source>
</evidence>
<sequence length="471" mass="51780">MRGIFVYLPLVTTTFLGLAPLALHAQVVPTDNPNSTFEIQPSTQAVDQMVAVEPKAPLSLADALMQAENYTPIKNMLTTRQQIREAELQQSGLRINPELSVSSLGLKSNQQEQSFAVNQRLDVFGVRSAKQQLAQARLDTEGVQQSQYRARLKLMVMAAYRQVAIAEQRLDLAHQQQLLSQQSVLVTKRRFEAGRIAEVELTRMQISQLQADSEAKNAQNALNIARQNLSRYWGNPSPTFTKTASPSAWPAINRVELMQRLADNPSQQLAKRAVIESDAQLKLAESQAYGMPTVSVGMRRVADPTAQTYSQVTVGLSMPIPIFSRNQGAVAAARSGQLLAKQQLQTTRLQREQTLSRLIAQADNQSERYQSILNQQLPQARTVQKKMLLGFEEGKFSVLEVQQSQRDLLQLEQSAQTALAEGWQTALQIEAVLSGLALDADPASPVLPDTLNTSLLNEGMADAASLSGATP</sequence>
<dbReference type="AlphaFoldDB" id="A0A345P4Q0"/>
<keyword evidence="4" id="KW-1185">Reference proteome</keyword>
<proteinExistence type="inferred from homology"/>
<dbReference type="Proteomes" id="UP000253940">
    <property type="component" value="Chromosome"/>
</dbReference>
<evidence type="ECO:0000313" key="3">
    <source>
        <dbReference type="EMBL" id="AXI02259.1"/>
    </source>
</evidence>
<dbReference type="InterPro" id="IPR010131">
    <property type="entry name" value="MdtP/NodT-like"/>
</dbReference>
<dbReference type="PANTHER" id="PTHR30203">
    <property type="entry name" value="OUTER MEMBRANE CATION EFFLUX PROTEIN"/>
    <property type="match status" value="1"/>
</dbReference>
<dbReference type="EMBL" id="CP031222">
    <property type="protein sequence ID" value="AXI02259.1"/>
    <property type="molecule type" value="Genomic_DNA"/>
</dbReference>
<feature type="chain" id="PRO_5016566173" evidence="2">
    <location>
        <begin position="26"/>
        <end position="471"/>
    </location>
</feature>
<gene>
    <name evidence="3" type="ORF">HYN46_05030</name>
</gene>
<comment type="similarity">
    <text evidence="1">Belongs to the outer membrane factor (OMF) (TC 1.B.17) family.</text>
</comment>
<dbReference type="SUPFAM" id="SSF56954">
    <property type="entry name" value="Outer membrane efflux proteins (OEP)"/>
    <property type="match status" value="1"/>
</dbReference>
<dbReference type="KEGG" id="mbah:HYN46_05030"/>
<dbReference type="Pfam" id="PF02321">
    <property type="entry name" value="OEP"/>
    <property type="match status" value="2"/>
</dbReference>
<evidence type="ECO:0000256" key="2">
    <source>
        <dbReference type="SAM" id="SignalP"/>
    </source>
</evidence>
<protein>
    <submittedName>
        <fullName evidence="3">TolC family protein</fullName>
    </submittedName>
</protein>
<reference evidence="3 4" key="1">
    <citation type="submission" date="2018-07" db="EMBL/GenBank/DDBJ databases">
        <title>Genome sequencing of Moraxellaceae gen. HYN0046.</title>
        <authorList>
            <person name="Kim M."/>
            <person name="Yi H."/>
        </authorList>
    </citation>
    <scope>NUCLEOTIDE SEQUENCE [LARGE SCALE GENOMIC DNA]</scope>
    <source>
        <strain evidence="3 4">HYN0046</strain>
    </source>
</reference>
<dbReference type="OrthoDB" id="6716807at2"/>
<feature type="signal peptide" evidence="2">
    <location>
        <begin position="1"/>
        <end position="25"/>
    </location>
</feature>
<dbReference type="GO" id="GO:0015562">
    <property type="term" value="F:efflux transmembrane transporter activity"/>
    <property type="evidence" value="ECO:0007669"/>
    <property type="project" value="InterPro"/>
</dbReference>
<evidence type="ECO:0000256" key="1">
    <source>
        <dbReference type="ARBA" id="ARBA00007613"/>
    </source>
</evidence>